<keyword evidence="3" id="KW-1185">Reference proteome</keyword>
<reference evidence="2" key="1">
    <citation type="journal article" date="2023" name="Science">
        <title>Elucidation of the pathway for biosynthesis of saponin adjuvants from the soapbark tree.</title>
        <authorList>
            <person name="Reed J."/>
            <person name="Orme A."/>
            <person name="El-Demerdash A."/>
            <person name="Owen C."/>
            <person name="Martin L.B.B."/>
            <person name="Misra R.C."/>
            <person name="Kikuchi S."/>
            <person name="Rejzek M."/>
            <person name="Martin A.C."/>
            <person name="Harkess A."/>
            <person name="Leebens-Mack J."/>
            <person name="Louveau T."/>
            <person name="Stephenson M.J."/>
            <person name="Osbourn A."/>
        </authorList>
    </citation>
    <scope>NUCLEOTIDE SEQUENCE</scope>
    <source>
        <strain evidence="2">S10</strain>
    </source>
</reference>
<dbReference type="KEGG" id="qsa:O6P43_008580"/>
<dbReference type="EMBL" id="JARAOO010000004">
    <property type="protein sequence ID" value="KAJ7970384.1"/>
    <property type="molecule type" value="Genomic_DNA"/>
</dbReference>
<dbReference type="Proteomes" id="UP001163823">
    <property type="component" value="Chromosome 4"/>
</dbReference>
<gene>
    <name evidence="2" type="ORF">O6P43_008580</name>
</gene>
<proteinExistence type="predicted"/>
<keyword evidence="1" id="KW-0812">Transmembrane</keyword>
<evidence type="ECO:0000313" key="2">
    <source>
        <dbReference type="EMBL" id="KAJ7970384.1"/>
    </source>
</evidence>
<accession>A0AAD7M5J4</accession>
<keyword evidence="1" id="KW-1133">Transmembrane helix</keyword>
<evidence type="ECO:0000313" key="3">
    <source>
        <dbReference type="Proteomes" id="UP001163823"/>
    </source>
</evidence>
<protein>
    <submittedName>
        <fullName evidence="2">Uncharacterized protein</fullName>
    </submittedName>
</protein>
<organism evidence="2 3">
    <name type="scientific">Quillaja saponaria</name>
    <name type="common">Soap bark tree</name>
    <dbReference type="NCBI Taxonomy" id="32244"/>
    <lineage>
        <taxon>Eukaryota</taxon>
        <taxon>Viridiplantae</taxon>
        <taxon>Streptophyta</taxon>
        <taxon>Embryophyta</taxon>
        <taxon>Tracheophyta</taxon>
        <taxon>Spermatophyta</taxon>
        <taxon>Magnoliopsida</taxon>
        <taxon>eudicotyledons</taxon>
        <taxon>Gunneridae</taxon>
        <taxon>Pentapetalae</taxon>
        <taxon>rosids</taxon>
        <taxon>fabids</taxon>
        <taxon>Fabales</taxon>
        <taxon>Quillajaceae</taxon>
        <taxon>Quillaja</taxon>
    </lineage>
</organism>
<sequence length="124" mass="14170">MGGIDTQIRLGRIVIVIIFMLVSQNLLVLVLAKTNHSFSLTSQQIPIAQPHDVHQYVSPKPSPWLKEQENIIPEAVKKTCLEFCTVHVQAKHKNFVDRFTCFNCLIRCFAGHDPNLANKFRFEP</sequence>
<dbReference type="AlphaFoldDB" id="A0AAD7M5J4"/>
<keyword evidence="1" id="KW-0472">Membrane</keyword>
<evidence type="ECO:0000256" key="1">
    <source>
        <dbReference type="SAM" id="Phobius"/>
    </source>
</evidence>
<comment type="caution">
    <text evidence="2">The sequence shown here is derived from an EMBL/GenBank/DDBJ whole genome shotgun (WGS) entry which is preliminary data.</text>
</comment>
<feature type="transmembrane region" description="Helical" evidence="1">
    <location>
        <begin position="12"/>
        <end position="32"/>
    </location>
</feature>
<name>A0AAD7M5J4_QUISA</name>